<evidence type="ECO:0000256" key="3">
    <source>
        <dbReference type="ARBA" id="ARBA00022980"/>
    </source>
</evidence>
<dbReference type="NCBIfam" id="TIGR00029">
    <property type="entry name" value="S20"/>
    <property type="match status" value="1"/>
</dbReference>
<dbReference type="HAMAP" id="MF_00500">
    <property type="entry name" value="Ribosomal_bS20"/>
    <property type="match status" value="1"/>
</dbReference>
<dbReference type="InterPro" id="IPR036510">
    <property type="entry name" value="Ribosomal_bS20_sf"/>
</dbReference>
<comment type="function">
    <text evidence="6">Binds directly to 16S ribosomal RNA.</text>
</comment>
<dbReference type="GO" id="GO:1990904">
    <property type="term" value="C:ribonucleoprotein complex"/>
    <property type="evidence" value="ECO:0007669"/>
    <property type="project" value="UniProtKB-KW"/>
</dbReference>
<protein>
    <recommendedName>
        <fullName evidence="5 6">Small ribosomal subunit protein bS20</fullName>
    </recommendedName>
</protein>
<dbReference type="AlphaFoldDB" id="A0A1V5SD59"/>
<evidence type="ECO:0000256" key="1">
    <source>
        <dbReference type="ARBA" id="ARBA00022730"/>
    </source>
</evidence>
<dbReference type="Gene3D" id="1.20.58.110">
    <property type="entry name" value="Ribosomal protein S20"/>
    <property type="match status" value="1"/>
</dbReference>
<dbReference type="GO" id="GO:0005840">
    <property type="term" value="C:ribosome"/>
    <property type="evidence" value="ECO:0007669"/>
    <property type="project" value="UniProtKB-KW"/>
</dbReference>
<organism evidence="7">
    <name type="scientific">candidate division WS2 bacterium ADurb.Bin280</name>
    <dbReference type="NCBI Taxonomy" id="1852829"/>
    <lineage>
        <taxon>Bacteria</taxon>
        <taxon>candidate division WS2</taxon>
    </lineage>
</organism>
<name>A0A1V5SD59_9BACT</name>
<sequence>MPIKKSAIKAAKQAQARTLRNVAKKRTLKKTIKETLKADQLPKAQSVIDKIAKTGYIHKNKASRIKSRLAKNVKTQGK</sequence>
<keyword evidence="2 6" id="KW-0694">RNA-binding</keyword>
<dbReference type="GO" id="GO:0006412">
    <property type="term" value="P:translation"/>
    <property type="evidence" value="ECO:0007669"/>
    <property type="project" value="UniProtKB-UniRule"/>
</dbReference>
<dbReference type="SUPFAM" id="SSF46992">
    <property type="entry name" value="Ribosomal protein S20"/>
    <property type="match status" value="1"/>
</dbReference>
<evidence type="ECO:0000256" key="6">
    <source>
        <dbReference type="HAMAP-Rule" id="MF_00500"/>
    </source>
</evidence>
<gene>
    <name evidence="6 7" type="primary">rpsT</name>
    <name evidence="7" type="ORF">BWY43_00492</name>
</gene>
<accession>A0A1V5SD59</accession>
<evidence type="ECO:0000256" key="5">
    <source>
        <dbReference type="ARBA" id="ARBA00035136"/>
    </source>
</evidence>
<dbReference type="GO" id="GO:0003735">
    <property type="term" value="F:structural constituent of ribosome"/>
    <property type="evidence" value="ECO:0007669"/>
    <property type="project" value="InterPro"/>
</dbReference>
<reference evidence="7" key="1">
    <citation type="submission" date="2017-02" db="EMBL/GenBank/DDBJ databases">
        <title>Delving into the versatile metabolic prowess of the omnipresent phylum Bacteroidetes.</title>
        <authorList>
            <person name="Nobu M.K."/>
            <person name="Mei R."/>
            <person name="Narihiro T."/>
            <person name="Kuroda K."/>
            <person name="Liu W.-T."/>
        </authorList>
    </citation>
    <scope>NUCLEOTIDE SEQUENCE</scope>
    <source>
        <strain evidence="7">ADurb.Bin280</strain>
    </source>
</reference>
<evidence type="ECO:0000256" key="4">
    <source>
        <dbReference type="ARBA" id="ARBA00023274"/>
    </source>
</evidence>
<evidence type="ECO:0000313" key="7">
    <source>
        <dbReference type="EMBL" id="OQA52425.1"/>
    </source>
</evidence>
<keyword evidence="3 6" id="KW-0689">Ribosomal protein</keyword>
<comment type="caution">
    <text evidence="7">The sequence shown here is derived from an EMBL/GenBank/DDBJ whole genome shotgun (WGS) entry which is preliminary data.</text>
</comment>
<dbReference type="Pfam" id="PF01649">
    <property type="entry name" value="Ribosomal_S20p"/>
    <property type="match status" value="1"/>
</dbReference>
<keyword evidence="1 6" id="KW-0699">rRNA-binding</keyword>
<dbReference type="EMBL" id="MWBO01000031">
    <property type="protein sequence ID" value="OQA52425.1"/>
    <property type="molecule type" value="Genomic_DNA"/>
</dbReference>
<dbReference type="InterPro" id="IPR002583">
    <property type="entry name" value="Ribosomal_bS20"/>
</dbReference>
<evidence type="ECO:0000256" key="2">
    <source>
        <dbReference type="ARBA" id="ARBA00022884"/>
    </source>
</evidence>
<proteinExistence type="inferred from homology"/>
<dbReference type="GO" id="GO:0019843">
    <property type="term" value="F:rRNA binding"/>
    <property type="evidence" value="ECO:0007669"/>
    <property type="project" value="UniProtKB-UniRule"/>
</dbReference>
<dbReference type="Proteomes" id="UP000485367">
    <property type="component" value="Unassembled WGS sequence"/>
</dbReference>
<keyword evidence="4 6" id="KW-0687">Ribonucleoprotein</keyword>
<comment type="similarity">
    <text evidence="6">Belongs to the bacterial ribosomal protein bS20 family.</text>
</comment>